<name>A0ABW1ACH7_9ACTN</name>
<evidence type="ECO:0000259" key="13">
    <source>
        <dbReference type="PROSITE" id="PS50885"/>
    </source>
</evidence>
<dbReference type="PANTHER" id="PTHR45436:SF5">
    <property type="entry name" value="SENSOR HISTIDINE KINASE TRCS"/>
    <property type="match status" value="1"/>
</dbReference>
<evidence type="ECO:0000256" key="11">
    <source>
        <dbReference type="SAM" id="Phobius"/>
    </source>
</evidence>
<dbReference type="PRINTS" id="PR00344">
    <property type="entry name" value="BCTRLSENSOR"/>
</dbReference>
<dbReference type="EMBL" id="JBHSON010000078">
    <property type="protein sequence ID" value="MFC5751949.1"/>
    <property type="molecule type" value="Genomic_DNA"/>
</dbReference>
<evidence type="ECO:0000259" key="12">
    <source>
        <dbReference type="PROSITE" id="PS50109"/>
    </source>
</evidence>
<accession>A0ABW1ACH7</accession>
<dbReference type="RefSeq" id="WP_378287911.1">
    <property type="nucleotide sequence ID" value="NZ_JBHSON010000078.1"/>
</dbReference>
<evidence type="ECO:0000313" key="15">
    <source>
        <dbReference type="Proteomes" id="UP001596074"/>
    </source>
</evidence>
<dbReference type="Pfam" id="PF00672">
    <property type="entry name" value="HAMP"/>
    <property type="match status" value="1"/>
</dbReference>
<evidence type="ECO:0000256" key="1">
    <source>
        <dbReference type="ARBA" id="ARBA00000085"/>
    </source>
</evidence>
<evidence type="ECO:0000256" key="9">
    <source>
        <dbReference type="ARBA" id="ARBA00023012"/>
    </source>
</evidence>
<keyword evidence="8 11" id="KW-1133">Transmembrane helix</keyword>
<sequence length="472" mass="50579">MKARDPASTRIPWTRRGVLLDPAIRVRVTAWAALVTGILALGLYIAALALVHQAHINDLKSDLSRSARQIAALSRANRIVPRLVSEGLIQVVDGRGAIVASTHGIAGYPPVNFAPPPPMLNYREGRSCEIDAPGGRCFVVVVYRVGEGPAQRLVYSLAPEPGIVPRVDVALAGLVIVPGLASVVGYLTWHAAGRVLRPVEDIRAELDEITATDLERRVPVPDRSDEIARLAESVNATLDRLEGAVARLRGFVSDVSHELRSPLTGLRMELELALSDPEESDAYETLEAVLVNAERLHAVLDDLLAIARLEADPNIAKERVDLQALADQEVLNRPRRSRFTVSGGDPVIVQGGRSELARLVTNLLDNADRHAASEVTVTLGVEPHDGAGALGSARTAVIEVYDDGPGVAPADRERVFERFTRLAEGRHRDAGGTGLGLAIARDIAVAHGGTLTLTDRPDGRPGARFVLRLPAV</sequence>
<reference evidence="15" key="1">
    <citation type="journal article" date="2019" name="Int. J. Syst. Evol. Microbiol.">
        <title>The Global Catalogue of Microorganisms (GCM) 10K type strain sequencing project: providing services to taxonomists for standard genome sequencing and annotation.</title>
        <authorList>
            <consortium name="The Broad Institute Genomics Platform"/>
            <consortium name="The Broad Institute Genome Sequencing Center for Infectious Disease"/>
            <person name="Wu L."/>
            <person name="Ma J."/>
        </authorList>
    </citation>
    <scope>NUCLEOTIDE SEQUENCE [LARGE SCALE GENOMIC DNA]</scope>
    <source>
        <strain evidence="15">KCTC 42087</strain>
    </source>
</reference>
<dbReference type="Gene3D" id="3.30.565.10">
    <property type="entry name" value="Histidine kinase-like ATPase, C-terminal domain"/>
    <property type="match status" value="1"/>
</dbReference>
<evidence type="ECO:0000256" key="6">
    <source>
        <dbReference type="ARBA" id="ARBA00022692"/>
    </source>
</evidence>
<dbReference type="Proteomes" id="UP001596074">
    <property type="component" value="Unassembled WGS sequence"/>
</dbReference>
<dbReference type="CDD" id="cd06225">
    <property type="entry name" value="HAMP"/>
    <property type="match status" value="1"/>
</dbReference>
<comment type="caution">
    <text evidence="14">The sequence shown here is derived from an EMBL/GenBank/DDBJ whole genome shotgun (WGS) entry which is preliminary data.</text>
</comment>
<keyword evidence="5" id="KW-0808">Transferase</keyword>
<feature type="domain" description="Histidine kinase" evidence="12">
    <location>
        <begin position="254"/>
        <end position="472"/>
    </location>
</feature>
<dbReference type="InterPro" id="IPR050428">
    <property type="entry name" value="TCS_sensor_his_kinase"/>
</dbReference>
<dbReference type="Gene3D" id="6.10.340.10">
    <property type="match status" value="1"/>
</dbReference>
<keyword evidence="6 11" id="KW-0812">Transmembrane</keyword>
<comment type="catalytic activity">
    <reaction evidence="1">
        <text>ATP + protein L-histidine = ADP + protein N-phospho-L-histidine.</text>
        <dbReference type="EC" id="2.7.13.3"/>
    </reaction>
</comment>
<evidence type="ECO:0000256" key="4">
    <source>
        <dbReference type="ARBA" id="ARBA00022553"/>
    </source>
</evidence>
<evidence type="ECO:0000256" key="7">
    <source>
        <dbReference type="ARBA" id="ARBA00022777"/>
    </source>
</evidence>
<keyword evidence="9" id="KW-0902">Two-component regulatory system</keyword>
<dbReference type="PROSITE" id="PS50885">
    <property type="entry name" value="HAMP"/>
    <property type="match status" value="1"/>
</dbReference>
<gene>
    <name evidence="14" type="ORF">ACFPZN_40605</name>
</gene>
<dbReference type="SMART" id="SM00387">
    <property type="entry name" value="HATPase_c"/>
    <property type="match status" value="1"/>
</dbReference>
<dbReference type="EC" id="2.7.13.3" evidence="3"/>
<keyword evidence="15" id="KW-1185">Reference proteome</keyword>
<dbReference type="InterPro" id="IPR005467">
    <property type="entry name" value="His_kinase_dom"/>
</dbReference>
<evidence type="ECO:0000256" key="10">
    <source>
        <dbReference type="ARBA" id="ARBA00023136"/>
    </source>
</evidence>
<evidence type="ECO:0000256" key="5">
    <source>
        <dbReference type="ARBA" id="ARBA00022679"/>
    </source>
</evidence>
<organism evidence="14 15">
    <name type="scientific">Actinomadura rugatobispora</name>
    <dbReference type="NCBI Taxonomy" id="1994"/>
    <lineage>
        <taxon>Bacteria</taxon>
        <taxon>Bacillati</taxon>
        <taxon>Actinomycetota</taxon>
        <taxon>Actinomycetes</taxon>
        <taxon>Streptosporangiales</taxon>
        <taxon>Thermomonosporaceae</taxon>
        <taxon>Actinomadura</taxon>
    </lineage>
</organism>
<dbReference type="GO" id="GO:0016301">
    <property type="term" value="F:kinase activity"/>
    <property type="evidence" value="ECO:0007669"/>
    <property type="project" value="UniProtKB-KW"/>
</dbReference>
<dbReference type="PROSITE" id="PS50109">
    <property type="entry name" value="HIS_KIN"/>
    <property type="match status" value="1"/>
</dbReference>
<evidence type="ECO:0000256" key="3">
    <source>
        <dbReference type="ARBA" id="ARBA00012438"/>
    </source>
</evidence>
<dbReference type="Pfam" id="PF02518">
    <property type="entry name" value="HATPase_c"/>
    <property type="match status" value="1"/>
</dbReference>
<dbReference type="Gene3D" id="1.10.287.130">
    <property type="match status" value="1"/>
</dbReference>
<keyword evidence="7 14" id="KW-0418">Kinase</keyword>
<keyword evidence="4" id="KW-0597">Phosphoprotein</keyword>
<dbReference type="InterPro" id="IPR036890">
    <property type="entry name" value="HATPase_C_sf"/>
</dbReference>
<dbReference type="SUPFAM" id="SSF47384">
    <property type="entry name" value="Homodimeric domain of signal transducing histidine kinase"/>
    <property type="match status" value="1"/>
</dbReference>
<dbReference type="Pfam" id="PF00512">
    <property type="entry name" value="HisKA"/>
    <property type="match status" value="1"/>
</dbReference>
<dbReference type="SMART" id="SM00304">
    <property type="entry name" value="HAMP"/>
    <property type="match status" value="1"/>
</dbReference>
<dbReference type="PANTHER" id="PTHR45436">
    <property type="entry name" value="SENSOR HISTIDINE KINASE YKOH"/>
    <property type="match status" value="1"/>
</dbReference>
<dbReference type="InterPro" id="IPR003594">
    <property type="entry name" value="HATPase_dom"/>
</dbReference>
<evidence type="ECO:0000256" key="8">
    <source>
        <dbReference type="ARBA" id="ARBA00022989"/>
    </source>
</evidence>
<dbReference type="InterPro" id="IPR003660">
    <property type="entry name" value="HAMP_dom"/>
</dbReference>
<feature type="transmembrane region" description="Helical" evidence="11">
    <location>
        <begin position="28"/>
        <end position="51"/>
    </location>
</feature>
<dbReference type="InterPro" id="IPR036097">
    <property type="entry name" value="HisK_dim/P_sf"/>
</dbReference>
<keyword evidence="10 11" id="KW-0472">Membrane</keyword>
<dbReference type="SUPFAM" id="SSF55874">
    <property type="entry name" value="ATPase domain of HSP90 chaperone/DNA topoisomerase II/histidine kinase"/>
    <property type="match status" value="1"/>
</dbReference>
<dbReference type="SUPFAM" id="SSF158472">
    <property type="entry name" value="HAMP domain-like"/>
    <property type="match status" value="1"/>
</dbReference>
<protein>
    <recommendedName>
        <fullName evidence="3">histidine kinase</fullName>
        <ecNumber evidence="3">2.7.13.3</ecNumber>
    </recommendedName>
</protein>
<dbReference type="InterPro" id="IPR003661">
    <property type="entry name" value="HisK_dim/P_dom"/>
</dbReference>
<feature type="domain" description="HAMP" evidence="13">
    <location>
        <begin position="193"/>
        <end position="246"/>
    </location>
</feature>
<dbReference type="SMART" id="SM00388">
    <property type="entry name" value="HisKA"/>
    <property type="match status" value="1"/>
</dbReference>
<dbReference type="InterPro" id="IPR004358">
    <property type="entry name" value="Sig_transdc_His_kin-like_C"/>
</dbReference>
<evidence type="ECO:0000313" key="14">
    <source>
        <dbReference type="EMBL" id="MFC5751949.1"/>
    </source>
</evidence>
<comment type="subcellular location">
    <subcellularLocation>
        <location evidence="2">Cell membrane</location>
    </subcellularLocation>
</comment>
<evidence type="ECO:0000256" key="2">
    <source>
        <dbReference type="ARBA" id="ARBA00004236"/>
    </source>
</evidence>
<dbReference type="CDD" id="cd00075">
    <property type="entry name" value="HATPase"/>
    <property type="match status" value="1"/>
</dbReference>
<proteinExistence type="predicted"/>
<dbReference type="CDD" id="cd00082">
    <property type="entry name" value="HisKA"/>
    <property type="match status" value="1"/>
</dbReference>